<comment type="catalytic activity">
    <reaction evidence="3">
        <text>cytidine(34) in elongator tRNA(Met) + acetate + ATP = N(4)-acetylcytidine(34) in elongator tRNA(Met) + AMP + diphosphate</text>
        <dbReference type="Rhea" id="RHEA:58144"/>
        <dbReference type="Rhea" id="RHEA-COMP:10693"/>
        <dbReference type="Rhea" id="RHEA-COMP:10694"/>
        <dbReference type="ChEBI" id="CHEBI:30089"/>
        <dbReference type="ChEBI" id="CHEBI:30616"/>
        <dbReference type="ChEBI" id="CHEBI:33019"/>
        <dbReference type="ChEBI" id="CHEBI:74900"/>
        <dbReference type="ChEBI" id="CHEBI:82748"/>
        <dbReference type="ChEBI" id="CHEBI:456215"/>
    </reaction>
</comment>
<dbReference type="SUPFAM" id="SSF52374">
    <property type="entry name" value="Nucleotidylyl transferase"/>
    <property type="match status" value="1"/>
</dbReference>
<dbReference type="EMBL" id="JXBZ01000005">
    <property type="protein sequence ID" value="KJY49141.1"/>
    <property type="molecule type" value="Genomic_DNA"/>
</dbReference>
<dbReference type="InterPro" id="IPR008513">
    <property type="entry name" value="tRNA(Met)_cyd_acetate_ligase"/>
</dbReference>
<dbReference type="EC" id="6.3.4.-" evidence="3"/>
<dbReference type="Gene3D" id="3.40.50.620">
    <property type="entry name" value="HUPs"/>
    <property type="match status" value="1"/>
</dbReference>
<evidence type="ECO:0000313" key="4">
    <source>
        <dbReference type="EMBL" id="KJY49141.1"/>
    </source>
</evidence>
<dbReference type="GO" id="GO:0016740">
    <property type="term" value="F:transferase activity"/>
    <property type="evidence" value="ECO:0007669"/>
    <property type="project" value="UniProtKB-KW"/>
</dbReference>
<keyword evidence="1 3" id="KW-0436">Ligase</keyword>
<dbReference type="GO" id="GO:0005737">
    <property type="term" value="C:cytoplasm"/>
    <property type="evidence" value="ECO:0007669"/>
    <property type="project" value="UniProtKB-SubCell"/>
</dbReference>
<comment type="caution">
    <text evidence="4">The sequence shown here is derived from an EMBL/GenBank/DDBJ whole genome shotgun (WGS) entry which is preliminary data.</text>
</comment>
<dbReference type="AlphaFoldDB" id="A0A0F4KV88"/>
<dbReference type="Proteomes" id="UP000033695">
    <property type="component" value="Unassembled WGS sequence"/>
</dbReference>
<dbReference type="InterPro" id="IPR014729">
    <property type="entry name" value="Rossmann-like_a/b/a_fold"/>
</dbReference>
<comment type="caution">
    <text evidence="3">Lacks conserved residue(s) required for the propagation of feature annotation.</text>
</comment>
<feature type="binding site" evidence="3">
    <location>
        <position position="180"/>
    </location>
    <ligand>
        <name>ATP</name>
        <dbReference type="ChEBI" id="CHEBI:30616"/>
    </ligand>
</feature>
<dbReference type="GO" id="GO:0006400">
    <property type="term" value="P:tRNA modification"/>
    <property type="evidence" value="ECO:0007669"/>
    <property type="project" value="UniProtKB-UniRule"/>
</dbReference>
<feature type="binding site" evidence="3">
    <location>
        <begin position="9"/>
        <end position="22"/>
    </location>
    <ligand>
        <name>ATP</name>
        <dbReference type="ChEBI" id="CHEBI:30616"/>
    </ligand>
</feature>
<evidence type="ECO:0000256" key="3">
    <source>
        <dbReference type="HAMAP-Rule" id="MF_01539"/>
    </source>
</evidence>
<comment type="subcellular location">
    <subcellularLocation>
        <location evidence="3">Cytoplasm</location>
    </subcellularLocation>
</comment>
<dbReference type="GO" id="GO:0016879">
    <property type="term" value="F:ligase activity, forming carbon-nitrogen bonds"/>
    <property type="evidence" value="ECO:0007669"/>
    <property type="project" value="UniProtKB-UniRule"/>
</dbReference>
<organism evidence="4 5">
    <name type="scientific">Bombilactobacillus mellis</name>
    <dbReference type="NCBI Taxonomy" id="1218508"/>
    <lineage>
        <taxon>Bacteria</taxon>
        <taxon>Bacillati</taxon>
        <taxon>Bacillota</taxon>
        <taxon>Bacilli</taxon>
        <taxon>Lactobacillales</taxon>
        <taxon>Lactobacillaceae</taxon>
        <taxon>Bombilactobacillus</taxon>
    </lineage>
</organism>
<name>A0A0F4KV88_9LACO</name>
<dbReference type="STRING" id="1218508.JG29_05910"/>
<dbReference type="Pfam" id="PF05636">
    <property type="entry name" value="HIGH_NTase1"/>
    <property type="match status" value="1"/>
</dbReference>
<proteinExistence type="inferred from homology"/>
<keyword evidence="2 3" id="KW-0819">tRNA processing</keyword>
<dbReference type="NCBIfam" id="NF010191">
    <property type="entry name" value="PRK13670.1"/>
    <property type="match status" value="1"/>
</dbReference>
<dbReference type="GO" id="GO:0000049">
    <property type="term" value="F:tRNA binding"/>
    <property type="evidence" value="ECO:0007669"/>
    <property type="project" value="UniProtKB-KW"/>
</dbReference>
<comment type="similarity">
    <text evidence="3">Belongs to the TmcAL family.</text>
</comment>
<feature type="binding site" evidence="3">
    <location>
        <position position="103"/>
    </location>
    <ligand>
        <name>ATP</name>
        <dbReference type="ChEBI" id="CHEBI:30616"/>
    </ligand>
</feature>
<dbReference type="HAMAP" id="MF_01539">
    <property type="entry name" value="TmcAL"/>
    <property type="match status" value="1"/>
</dbReference>
<comment type="function">
    <text evidence="3">Catalyzes the formation of N(4)-acetylcytidine (ac(4)C) at the wobble position of elongator tRNA(Met), using acetate and ATP as substrates. First activates an acetate ion to form acetyladenylate (Ac-AMP) and then transfers the acetyl group to tRNA to form ac(4)C34.</text>
</comment>
<dbReference type="PANTHER" id="PTHR37825:SF1">
    <property type="entry name" value="TRNA(MET) CYTIDINE ACETATE LIGASE"/>
    <property type="match status" value="1"/>
</dbReference>
<keyword evidence="5" id="KW-1185">Reference proteome</keyword>
<keyword evidence="3" id="KW-0547">Nucleotide-binding</keyword>
<evidence type="ECO:0000313" key="5">
    <source>
        <dbReference type="Proteomes" id="UP000033695"/>
    </source>
</evidence>
<gene>
    <name evidence="3" type="primary">tmcAL</name>
    <name evidence="4" type="ORF">JG29_05910</name>
</gene>
<dbReference type="HOGENOM" id="CLU_038915_0_2_9"/>
<keyword evidence="3" id="KW-0820">tRNA-binding</keyword>
<keyword evidence="4" id="KW-0808">Transferase</keyword>
<dbReference type="GO" id="GO:0005524">
    <property type="term" value="F:ATP binding"/>
    <property type="evidence" value="ECO:0007669"/>
    <property type="project" value="UniProtKB-KW"/>
</dbReference>
<accession>A0A0F4KV88</accession>
<dbReference type="PANTHER" id="PTHR37825">
    <property type="entry name" value="TRNA(MET) CYTIDINE ACETATE LIGASE"/>
    <property type="match status" value="1"/>
</dbReference>
<feature type="binding site" evidence="3">
    <location>
        <position position="155"/>
    </location>
    <ligand>
        <name>ATP</name>
        <dbReference type="ChEBI" id="CHEBI:30616"/>
    </ligand>
</feature>
<keyword evidence="3" id="KW-0694">RNA-binding</keyword>
<evidence type="ECO:0000256" key="1">
    <source>
        <dbReference type="ARBA" id="ARBA00022598"/>
    </source>
</evidence>
<keyword evidence="3" id="KW-0963">Cytoplasm</keyword>
<reference evidence="4 5" key="1">
    <citation type="submission" date="2014-12" db="EMBL/GenBank/DDBJ databases">
        <title>Comparative genomics of the lactic acid bacteria isolated from the honey bee gut.</title>
        <authorList>
            <person name="Ellegaard K.M."/>
            <person name="Tamarit D."/>
            <person name="Javelind E."/>
            <person name="Olofsson T."/>
            <person name="Andersson S.G."/>
            <person name="Vasquez A."/>
        </authorList>
    </citation>
    <scope>NUCLEOTIDE SEQUENCE [LARGE SCALE GENOMIC DNA]</scope>
    <source>
        <strain evidence="4 5">Hon2</strain>
    </source>
</reference>
<dbReference type="PATRIC" id="fig|1218508.4.peg.606"/>
<sequence>MKMSICGLIAEYNPLHNGHVWQIQQIKRNLQPEVLVVVMSGNFVQRGDFAILNKWQRARLALEAGADLIIELPIYGAVQPADIFAEEAVRILQQLQVETLVFGSENPHIDYYQLAEQIQKVSLNSEQFTDFHNTYATQFNQNLQQQLGINITQPNQLLGLAYAQACLKLNYPVRLLPLARKGQIAHNAVSLQGKYSSASAIRRALFAGSAYQKAVPQFTQAALAQADLYNWEDFFKFLKYRLLTVSLSELGQIYQMNEGLEYKLRQEILAAQNFTDFLHRIKSKRYTYARLRRLCMYTLLNISVTKMQQMRRQRYLHVLGFNRAGQKHLHNVKKDLELPLITKVTQKIGNGTGLMAPTVMADRIFNLVNVPEQNFGRQPIKRK</sequence>
<evidence type="ECO:0000256" key="2">
    <source>
        <dbReference type="ARBA" id="ARBA00022694"/>
    </source>
</evidence>
<protein>
    <recommendedName>
        <fullName evidence="3">tRNA(Met) cytidine acetate ligase</fullName>
        <ecNumber evidence="3">6.3.4.-</ecNumber>
    </recommendedName>
</protein>
<keyword evidence="3" id="KW-0067">ATP-binding</keyword>